<dbReference type="OrthoDB" id="2507562at2759"/>
<reference evidence="1" key="1">
    <citation type="submission" date="2020-11" db="EMBL/GenBank/DDBJ databases">
        <authorList>
            <consortium name="DOE Joint Genome Institute"/>
            <person name="Ahrendt S."/>
            <person name="Riley R."/>
            <person name="Andreopoulos W."/>
            <person name="Labutti K."/>
            <person name="Pangilinan J."/>
            <person name="Ruiz-Duenas F.J."/>
            <person name="Barrasa J.M."/>
            <person name="Sanchez-Garcia M."/>
            <person name="Camarero S."/>
            <person name="Miyauchi S."/>
            <person name="Serrano A."/>
            <person name="Linde D."/>
            <person name="Babiker R."/>
            <person name="Drula E."/>
            <person name="Ayuso-Fernandez I."/>
            <person name="Pacheco R."/>
            <person name="Padilla G."/>
            <person name="Ferreira P."/>
            <person name="Barriuso J."/>
            <person name="Kellner H."/>
            <person name="Castanera R."/>
            <person name="Alfaro M."/>
            <person name="Ramirez L."/>
            <person name="Pisabarro A.G."/>
            <person name="Kuo A."/>
            <person name="Tritt A."/>
            <person name="Lipzen A."/>
            <person name="He G."/>
            <person name="Yan M."/>
            <person name="Ng V."/>
            <person name="Cullen D."/>
            <person name="Martin F."/>
            <person name="Rosso M.-N."/>
            <person name="Henrissat B."/>
            <person name="Hibbett D."/>
            <person name="Martinez A.T."/>
            <person name="Grigoriev I.V."/>
        </authorList>
    </citation>
    <scope>NUCLEOTIDE SEQUENCE</scope>
    <source>
        <strain evidence="1">ATCC 90797</strain>
    </source>
</reference>
<gene>
    <name evidence="1" type="ORF">BDN71DRAFT_250029</name>
</gene>
<proteinExistence type="predicted"/>
<dbReference type="Proteomes" id="UP000807025">
    <property type="component" value="Unassembled WGS sequence"/>
</dbReference>
<accession>A0A9P5ZKQ7</accession>
<organism evidence="1 2">
    <name type="scientific">Pleurotus eryngii</name>
    <name type="common">Boletus of the steppes</name>
    <dbReference type="NCBI Taxonomy" id="5323"/>
    <lineage>
        <taxon>Eukaryota</taxon>
        <taxon>Fungi</taxon>
        <taxon>Dikarya</taxon>
        <taxon>Basidiomycota</taxon>
        <taxon>Agaricomycotina</taxon>
        <taxon>Agaricomycetes</taxon>
        <taxon>Agaricomycetidae</taxon>
        <taxon>Agaricales</taxon>
        <taxon>Pleurotineae</taxon>
        <taxon>Pleurotaceae</taxon>
        <taxon>Pleurotus</taxon>
    </lineage>
</organism>
<dbReference type="EMBL" id="MU154656">
    <property type="protein sequence ID" value="KAF9489873.1"/>
    <property type="molecule type" value="Genomic_DNA"/>
</dbReference>
<evidence type="ECO:0000313" key="1">
    <source>
        <dbReference type="EMBL" id="KAF9489873.1"/>
    </source>
</evidence>
<dbReference type="AlphaFoldDB" id="A0A9P5ZKQ7"/>
<evidence type="ECO:0000313" key="2">
    <source>
        <dbReference type="Proteomes" id="UP000807025"/>
    </source>
</evidence>
<sequence>MAKKPLNVLKAGLAALKNQAKTRKTDLLAHLKRRERLSDSDTEWLDNRANHVDEEVVVDTLEKASDYITDINDPFVQKLEAVLVQFGCQTCLDVTCSMEPSYITDYFASQ</sequence>
<keyword evidence="2" id="KW-1185">Reference proteome</keyword>
<protein>
    <submittedName>
        <fullName evidence="1">Uncharacterized protein</fullName>
    </submittedName>
</protein>
<comment type="caution">
    <text evidence="1">The sequence shown here is derived from an EMBL/GenBank/DDBJ whole genome shotgun (WGS) entry which is preliminary data.</text>
</comment>
<name>A0A9P5ZKQ7_PLEER</name>